<organism evidence="2 3">
    <name type="scientific">Kingdonia uniflora</name>
    <dbReference type="NCBI Taxonomy" id="39325"/>
    <lineage>
        <taxon>Eukaryota</taxon>
        <taxon>Viridiplantae</taxon>
        <taxon>Streptophyta</taxon>
        <taxon>Embryophyta</taxon>
        <taxon>Tracheophyta</taxon>
        <taxon>Spermatophyta</taxon>
        <taxon>Magnoliopsida</taxon>
        <taxon>Ranunculales</taxon>
        <taxon>Circaeasteraceae</taxon>
        <taxon>Kingdonia</taxon>
    </lineage>
</organism>
<evidence type="ECO:0000313" key="2">
    <source>
        <dbReference type="EMBL" id="KAF6159360.1"/>
    </source>
</evidence>
<evidence type="ECO:0000313" key="3">
    <source>
        <dbReference type="Proteomes" id="UP000541444"/>
    </source>
</evidence>
<keyword evidence="1" id="KW-1133">Transmembrane helix</keyword>
<reference evidence="2 3" key="1">
    <citation type="journal article" date="2020" name="IScience">
        <title>Genome Sequencing of the Endangered Kingdonia uniflora (Circaeasteraceae, Ranunculales) Reveals Potential Mechanisms of Evolutionary Specialization.</title>
        <authorList>
            <person name="Sun Y."/>
            <person name="Deng T."/>
            <person name="Zhang A."/>
            <person name="Moore M.J."/>
            <person name="Landis J.B."/>
            <person name="Lin N."/>
            <person name="Zhang H."/>
            <person name="Zhang X."/>
            <person name="Huang J."/>
            <person name="Zhang X."/>
            <person name="Sun H."/>
            <person name="Wang H."/>
        </authorList>
    </citation>
    <scope>NUCLEOTIDE SEQUENCE [LARGE SCALE GENOMIC DNA]</scope>
    <source>
        <strain evidence="2">TB1705</strain>
        <tissue evidence="2">Leaf</tissue>
    </source>
</reference>
<name>A0A7J7MX59_9MAGN</name>
<accession>A0A7J7MX59</accession>
<keyword evidence="3" id="KW-1185">Reference proteome</keyword>
<dbReference type="EMBL" id="JACGCM010001193">
    <property type="protein sequence ID" value="KAF6159360.1"/>
    <property type="molecule type" value="Genomic_DNA"/>
</dbReference>
<feature type="transmembrane region" description="Helical" evidence="1">
    <location>
        <begin position="18"/>
        <end position="37"/>
    </location>
</feature>
<evidence type="ECO:0000256" key="1">
    <source>
        <dbReference type="SAM" id="Phobius"/>
    </source>
</evidence>
<proteinExistence type="predicted"/>
<protein>
    <submittedName>
        <fullName evidence="2">Uncharacterized protein</fullName>
    </submittedName>
</protein>
<keyword evidence="1" id="KW-0812">Transmembrane</keyword>
<dbReference type="AlphaFoldDB" id="A0A7J7MX59"/>
<feature type="transmembrane region" description="Helical" evidence="1">
    <location>
        <begin position="49"/>
        <end position="68"/>
    </location>
</feature>
<keyword evidence="1" id="KW-0472">Membrane</keyword>
<feature type="non-terminal residue" evidence="2">
    <location>
        <position position="1"/>
    </location>
</feature>
<feature type="transmembrane region" description="Helical" evidence="1">
    <location>
        <begin position="80"/>
        <end position="103"/>
    </location>
</feature>
<comment type="caution">
    <text evidence="2">The sequence shown here is derived from an EMBL/GenBank/DDBJ whole genome shotgun (WGS) entry which is preliminary data.</text>
</comment>
<sequence length="104" mass="11792">ILFISFICIYSNSVYIPVIYHICIIFLHVICRIYSAYTHSSIMHPFIPFGRFCILDSFYVVSVVRWLFKGGGGVVALGTPRWVGGDVCLMCLWFGVVPVSHWIG</sequence>
<dbReference type="Proteomes" id="UP000541444">
    <property type="component" value="Unassembled WGS sequence"/>
</dbReference>
<gene>
    <name evidence="2" type="ORF">GIB67_032131</name>
</gene>